<protein>
    <submittedName>
        <fullName evidence="1">Uncharacterized protein</fullName>
    </submittedName>
</protein>
<name>A0A5C5W911_9PLAN</name>
<keyword evidence="2" id="KW-1185">Reference proteome</keyword>
<evidence type="ECO:0000313" key="1">
    <source>
        <dbReference type="EMBL" id="TWT46977.1"/>
    </source>
</evidence>
<dbReference type="Proteomes" id="UP000317243">
    <property type="component" value="Unassembled WGS sequence"/>
</dbReference>
<accession>A0A5C5W911</accession>
<reference evidence="1 2" key="1">
    <citation type="submission" date="2019-02" db="EMBL/GenBank/DDBJ databases">
        <title>Deep-cultivation of Planctomycetes and their phenomic and genomic characterization uncovers novel biology.</title>
        <authorList>
            <person name="Wiegand S."/>
            <person name="Jogler M."/>
            <person name="Boedeker C."/>
            <person name="Pinto D."/>
            <person name="Vollmers J."/>
            <person name="Rivas-Marin E."/>
            <person name="Kohn T."/>
            <person name="Peeters S.H."/>
            <person name="Heuer A."/>
            <person name="Rast P."/>
            <person name="Oberbeckmann S."/>
            <person name="Bunk B."/>
            <person name="Jeske O."/>
            <person name="Meyerdierks A."/>
            <person name="Storesund J.E."/>
            <person name="Kallscheuer N."/>
            <person name="Luecker S."/>
            <person name="Lage O.M."/>
            <person name="Pohl T."/>
            <person name="Merkel B.J."/>
            <person name="Hornburger P."/>
            <person name="Mueller R.-W."/>
            <person name="Bruemmer F."/>
            <person name="Labrenz M."/>
            <person name="Spormann A.M."/>
            <person name="Op Den Camp H."/>
            <person name="Overmann J."/>
            <person name="Amann R."/>
            <person name="Jetten M.S.M."/>
            <person name="Mascher T."/>
            <person name="Medema M.H."/>
            <person name="Devos D.P."/>
            <person name="Kaster A.-K."/>
            <person name="Ovreas L."/>
            <person name="Rohde M."/>
            <person name="Galperin M.Y."/>
            <person name="Jogler C."/>
        </authorList>
    </citation>
    <scope>NUCLEOTIDE SEQUENCE [LARGE SCALE GENOMIC DNA]</scope>
    <source>
        <strain evidence="1 2">KOR42</strain>
    </source>
</reference>
<organism evidence="1 2">
    <name type="scientific">Thalassoglobus neptunius</name>
    <dbReference type="NCBI Taxonomy" id="1938619"/>
    <lineage>
        <taxon>Bacteria</taxon>
        <taxon>Pseudomonadati</taxon>
        <taxon>Planctomycetota</taxon>
        <taxon>Planctomycetia</taxon>
        <taxon>Planctomycetales</taxon>
        <taxon>Planctomycetaceae</taxon>
        <taxon>Thalassoglobus</taxon>
    </lineage>
</organism>
<sequence>MIKLHLTRNALARNARLLLTITSLAVFFAGNREASAEQNLTSLLSKLPDSTNSIIAVDADRLRNSPLGKQENWESANEAAYVNSPFLMPPESDLFILASQINPDADFRQNWEIAIMSLSEPITTRSIARSEGGQIDDISGVPSVLAPSNSYFLNFADDLLAVVSPANRQSVSRWADAIKAGTTGDLNSYLTDSANQLLGDSQIVLVMDLENAVNPFRLKQNLSQSEFVKGNAEKEAKWQQLIQTLKGIALTVQVDTAIHGKLHIDFGTSPSVLGSDAKAAVTTALNNFGLGLESMSDWTLDQSGNQLRLEGELTKSDLRQIMSLIEHPSANFSLLKDEQPAGENEGDKVAEASKQYFQSVDTLLNDLEHAFRTNRDARDSYPRTYMQRYAKRIDNLPILNVDNDLINYGLKVAETLRSVSVTQGRANIEGGVATSGVTSGFTSNGYGYGVSYSSARYAQQRKNYLNRQAQAGAKETRFSSWADIQDATAQIRVEMTKKYKTEF</sequence>
<proteinExistence type="predicted"/>
<gene>
    <name evidence="1" type="ORF">KOR42_43210</name>
</gene>
<dbReference type="AlphaFoldDB" id="A0A5C5W911"/>
<evidence type="ECO:0000313" key="2">
    <source>
        <dbReference type="Proteomes" id="UP000317243"/>
    </source>
</evidence>
<dbReference type="EMBL" id="SIHI01000027">
    <property type="protein sequence ID" value="TWT46977.1"/>
    <property type="molecule type" value="Genomic_DNA"/>
</dbReference>
<dbReference type="RefSeq" id="WP_146511693.1">
    <property type="nucleotide sequence ID" value="NZ_SIHI01000027.1"/>
</dbReference>
<dbReference type="OrthoDB" id="258179at2"/>
<comment type="caution">
    <text evidence="1">The sequence shown here is derived from an EMBL/GenBank/DDBJ whole genome shotgun (WGS) entry which is preliminary data.</text>
</comment>